<name>A0A0K8T5Y4_LYGHE</name>
<reference evidence="2" key="1">
    <citation type="submission" date="2014-09" db="EMBL/GenBank/DDBJ databases">
        <authorList>
            <person name="Magalhaes I.L.F."/>
            <person name="Oliveira U."/>
            <person name="Santos F.R."/>
            <person name="Vidigal T.H.D.A."/>
            <person name="Brescovit A.D."/>
            <person name="Santos A.J."/>
        </authorList>
    </citation>
    <scope>NUCLEOTIDE SEQUENCE</scope>
</reference>
<feature type="compositionally biased region" description="Basic and acidic residues" evidence="1">
    <location>
        <begin position="113"/>
        <end position="127"/>
    </location>
</feature>
<dbReference type="EMBL" id="GBRD01004883">
    <property type="protein sequence ID" value="JAG60938.1"/>
    <property type="molecule type" value="Transcribed_RNA"/>
</dbReference>
<accession>A0A0K8T5Y4</accession>
<feature type="region of interest" description="Disordered" evidence="1">
    <location>
        <begin position="104"/>
        <end position="127"/>
    </location>
</feature>
<proteinExistence type="predicted"/>
<organism evidence="2">
    <name type="scientific">Lygus hesperus</name>
    <name type="common">Western plant bug</name>
    <dbReference type="NCBI Taxonomy" id="30085"/>
    <lineage>
        <taxon>Eukaryota</taxon>
        <taxon>Metazoa</taxon>
        <taxon>Ecdysozoa</taxon>
        <taxon>Arthropoda</taxon>
        <taxon>Hexapoda</taxon>
        <taxon>Insecta</taxon>
        <taxon>Pterygota</taxon>
        <taxon>Neoptera</taxon>
        <taxon>Paraneoptera</taxon>
        <taxon>Hemiptera</taxon>
        <taxon>Heteroptera</taxon>
        <taxon>Panheteroptera</taxon>
        <taxon>Cimicomorpha</taxon>
        <taxon>Miridae</taxon>
        <taxon>Mirini</taxon>
        <taxon>Lygus</taxon>
    </lineage>
</organism>
<evidence type="ECO:0000256" key="1">
    <source>
        <dbReference type="SAM" id="MobiDB-lite"/>
    </source>
</evidence>
<protein>
    <submittedName>
        <fullName evidence="2">Uncharacterized protein</fullName>
    </submittedName>
</protein>
<sequence length="127" mass="14166">EKCALQGDPLPHSMRHALTVPRLSVKDASFLQDVAKIDVRVQEVGVQSNGLLEMVDCQPDLSLRVENAPQVAPCNRKVRSGLDCFEVASLFVEKKEAWKRIVDGRGLGNNSRQGEDNNKTRIRNENN</sequence>
<feature type="non-terminal residue" evidence="2">
    <location>
        <position position="1"/>
    </location>
</feature>
<dbReference type="AlphaFoldDB" id="A0A0K8T5Y4"/>
<evidence type="ECO:0000313" key="2">
    <source>
        <dbReference type="EMBL" id="JAG60938.1"/>
    </source>
</evidence>
<dbReference type="EMBL" id="GBRD01008118">
    <property type="protein sequence ID" value="JAG57703.1"/>
    <property type="molecule type" value="Transcribed_RNA"/>
</dbReference>